<dbReference type="GO" id="GO:0009252">
    <property type="term" value="P:peptidoglycan biosynthetic process"/>
    <property type="evidence" value="ECO:0007669"/>
    <property type="project" value="TreeGrafter"/>
</dbReference>
<evidence type="ECO:0000313" key="8">
    <source>
        <dbReference type="EMBL" id="ACU53405.1"/>
    </source>
</evidence>
<dbReference type="NCBIfam" id="TIGR00492">
    <property type="entry name" value="alr"/>
    <property type="match status" value="1"/>
</dbReference>
<dbReference type="InterPro" id="IPR011079">
    <property type="entry name" value="Ala_racemase_C"/>
</dbReference>
<proteinExistence type="inferred from homology"/>
<organism evidence="8 9">
    <name type="scientific">Acidimicrobium ferrooxidans (strain DSM 10331 / JCM 15462 / NBRC 103882 / ICP)</name>
    <dbReference type="NCBI Taxonomy" id="525909"/>
    <lineage>
        <taxon>Bacteria</taxon>
        <taxon>Bacillati</taxon>
        <taxon>Actinomycetota</taxon>
        <taxon>Acidimicrobiia</taxon>
        <taxon>Acidimicrobiales</taxon>
        <taxon>Acidimicrobiaceae</taxon>
        <taxon>Acidimicrobium</taxon>
    </lineage>
</organism>
<dbReference type="SUPFAM" id="SSF51419">
    <property type="entry name" value="PLP-binding barrel"/>
    <property type="match status" value="1"/>
</dbReference>
<dbReference type="Pfam" id="PF00842">
    <property type="entry name" value="Ala_racemase_C"/>
    <property type="match status" value="1"/>
</dbReference>
<dbReference type="KEGG" id="afo:Afer_0437"/>
<dbReference type="UniPathway" id="UPA00042">
    <property type="reaction ID" value="UER00497"/>
</dbReference>
<dbReference type="InterPro" id="IPR020622">
    <property type="entry name" value="Ala_racemase_pyridoxalP-BS"/>
</dbReference>
<comment type="function">
    <text evidence="4">Catalyzes the interconversion of L-alanine and D-alanine. May also act on other amino acids.</text>
</comment>
<dbReference type="PROSITE" id="PS00395">
    <property type="entry name" value="ALANINE_RACEMASE"/>
    <property type="match status" value="1"/>
</dbReference>
<dbReference type="InterPro" id="IPR000821">
    <property type="entry name" value="Ala_racemase"/>
</dbReference>
<dbReference type="HOGENOM" id="CLU_028393_0_0_11"/>
<dbReference type="EC" id="5.1.1.1" evidence="4"/>
<feature type="binding site" evidence="4 6">
    <location>
        <position position="134"/>
    </location>
    <ligand>
        <name>substrate</name>
    </ligand>
</feature>
<dbReference type="GO" id="GO:0030170">
    <property type="term" value="F:pyridoxal phosphate binding"/>
    <property type="evidence" value="ECO:0007669"/>
    <property type="project" value="UniProtKB-UniRule"/>
</dbReference>
<dbReference type="Proteomes" id="UP000000771">
    <property type="component" value="Chromosome"/>
</dbReference>
<accession>C7M311</accession>
<dbReference type="GO" id="GO:0008784">
    <property type="term" value="F:alanine racemase activity"/>
    <property type="evidence" value="ECO:0007669"/>
    <property type="project" value="UniProtKB-UniRule"/>
</dbReference>
<dbReference type="RefSeq" id="WP_015797906.1">
    <property type="nucleotide sequence ID" value="NC_013124.1"/>
</dbReference>
<protein>
    <recommendedName>
        <fullName evidence="4">Alanine racemase</fullName>
        <ecNumber evidence="4">5.1.1.1</ecNumber>
    </recommendedName>
</protein>
<gene>
    <name evidence="8" type="ordered locus">Afer_0437</name>
</gene>
<feature type="active site" description="Proton acceptor; specific for L-alanine" evidence="4">
    <location>
        <position position="256"/>
    </location>
</feature>
<evidence type="ECO:0000256" key="2">
    <source>
        <dbReference type="ARBA" id="ARBA00022898"/>
    </source>
</evidence>
<name>C7M311_ACIFD</name>
<comment type="cofactor">
    <cofactor evidence="1 4 5">
        <name>pyridoxal 5'-phosphate</name>
        <dbReference type="ChEBI" id="CHEBI:597326"/>
    </cofactor>
</comment>
<dbReference type="Pfam" id="PF01168">
    <property type="entry name" value="Ala_racemase_N"/>
    <property type="match status" value="1"/>
</dbReference>
<dbReference type="InterPro" id="IPR001608">
    <property type="entry name" value="Ala_racemase_N"/>
</dbReference>
<feature type="domain" description="Alanine racemase C-terminal" evidence="7">
    <location>
        <begin position="235"/>
        <end position="359"/>
    </location>
</feature>
<evidence type="ECO:0000256" key="1">
    <source>
        <dbReference type="ARBA" id="ARBA00001933"/>
    </source>
</evidence>
<evidence type="ECO:0000313" key="9">
    <source>
        <dbReference type="Proteomes" id="UP000000771"/>
    </source>
</evidence>
<evidence type="ECO:0000256" key="3">
    <source>
        <dbReference type="ARBA" id="ARBA00023235"/>
    </source>
</evidence>
<evidence type="ECO:0000256" key="4">
    <source>
        <dbReference type="HAMAP-Rule" id="MF_01201"/>
    </source>
</evidence>
<dbReference type="SUPFAM" id="SSF50621">
    <property type="entry name" value="Alanine racemase C-terminal domain-like"/>
    <property type="match status" value="1"/>
</dbReference>
<keyword evidence="3 4" id="KW-0413">Isomerase</keyword>
<dbReference type="HAMAP" id="MF_01201">
    <property type="entry name" value="Ala_racemase"/>
    <property type="match status" value="1"/>
</dbReference>
<dbReference type="Gene3D" id="3.20.20.10">
    <property type="entry name" value="Alanine racemase"/>
    <property type="match status" value="1"/>
</dbReference>
<dbReference type="PRINTS" id="PR00992">
    <property type="entry name" value="ALARACEMASE"/>
</dbReference>
<evidence type="ECO:0000256" key="6">
    <source>
        <dbReference type="PIRSR" id="PIRSR600821-52"/>
    </source>
</evidence>
<reference evidence="8 9" key="1">
    <citation type="journal article" date="2009" name="Stand. Genomic Sci.">
        <title>Complete genome sequence of Acidimicrobium ferrooxidans type strain (ICP).</title>
        <authorList>
            <person name="Clum A."/>
            <person name="Nolan M."/>
            <person name="Lang E."/>
            <person name="Glavina Del Rio T."/>
            <person name="Tice H."/>
            <person name="Copeland A."/>
            <person name="Cheng J.F."/>
            <person name="Lucas S."/>
            <person name="Chen F."/>
            <person name="Bruce D."/>
            <person name="Goodwin L."/>
            <person name="Pitluck S."/>
            <person name="Ivanova N."/>
            <person name="Mavrommatis K."/>
            <person name="Mikhailova N."/>
            <person name="Pati A."/>
            <person name="Chen A."/>
            <person name="Palaniappan K."/>
            <person name="Goker M."/>
            <person name="Spring S."/>
            <person name="Land M."/>
            <person name="Hauser L."/>
            <person name="Chang Y.J."/>
            <person name="Jeffries C.C."/>
            <person name="Chain P."/>
            <person name="Bristow J."/>
            <person name="Eisen J.A."/>
            <person name="Markowitz V."/>
            <person name="Hugenholtz P."/>
            <person name="Kyrpides N.C."/>
            <person name="Klenk H.P."/>
            <person name="Lapidus A."/>
        </authorList>
    </citation>
    <scope>NUCLEOTIDE SEQUENCE [LARGE SCALE GENOMIC DNA]</scope>
    <source>
        <strain evidence="9">DSM 10331 / JCM 15462 / NBRC 103882 / ICP</strain>
    </source>
</reference>
<dbReference type="GO" id="GO:0005829">
    <property type="term" value="C:cytosol"/>
    <property type="evidence" value="ECO:0007669"/>
    <property type="project" value="TreeGrafter"/>
</dbReference>
<dbReference type="Gene3D" id="2.40.37.10">
    <property type="entry name" value="Lyase, Ornithine Decarboxylase, Chain A, domain 1"/>
    <property type="match status" value="1"/>
</dbReference>
<feature type="binding site" evidence="4 6">
    <location>
        <position position="305"/>
    </location>
    <ligand>
        <name>substrate</name>
    </ligand>
</feature>
<comment type="similarity">
    <text evidence="4">Belongs to the alanine racemase family.</text>
</comment>
<feature type="modified residue" description="N6-(pyridoxal phosphate)lysine" evidence="4 5">
    <location>
        <position position="37"/>
    </location>
</feature>
<keyword evidence="9" id="KW-1185">Reference proteome</keyword>
<dbReference type="PANTHER" id="PTHR30511:SF0">
    <property type="entry name" value="ALANINE RACEMASE, CATABOLIC-RELATED"/>
    <property type="match status" value="1"/>
</dbReference>
<dbReference type="PANTHER" id="PTHR30511">
    <property type="entry name" value="ALANINE RACEMASE"/>
    <property type="match status" value="1"/>
</dbReference>
<dbReference type="STRING" id="525909.Afer_0437"/>
<dbReference type="InterPro" id="IPR009006">
    <property type="entry name" value="Ala_racemase/Decarboxylase_C"/>
</dbReference>
<evidence type="ECO:0000259" key="7">
    <source>
        <dbReference type="SMART" id="SM01005"/>
    </source>
</evidence>
<dbReference type="FunFam" id="3.20.20.10:FF:000002">
    <property type="entry name" value="Alanine racemase"/>
    <property type="match status" value="1"/>
</dbReference>
<dbReference type="SMART" id="SM01005">
    <property type="entry name" value="Ala_racemase_C"/>
    <property type="match status" value="1"/>
</dbReference>
<evidence type="ECO:0000256" key="5">
    <source>
        <dbReference type="PIRSR" id="PIRSR600821-50"/>
    </source>
</evidence>
<sequence length="363" mass="38096">MIGHRPTEARIDLERLRANARLLAERAAPAALSAVVKADAYGHGASTVARALGDLVDAFCVATVEEGLALRAAGVTGRVLVLSEPPESAVSACAASSLEPFVEHERFVEALAGAASALGREASVHIDVDTGMHRSGVHPAQAATLAASARRHGVRVVGVASHLVRADEAPTHPTTLEQLSRFREVAARIGAPERHLLATGGLLALPEGRFERVRVGIGLYGYGPRRDDVAGLRPVLRLVSHVVRLEALGAGEAVSYGHRRPLDVPAEVATLPIGYADGVPRAAFDAGLAFWAKGVRLPIAGTVTMDQTMVAAPRGLLALGDEVSLIGDEVDAWEWADVLGTIPYEVLARLGPRIPRVVEHGTA</sequence>
<comment type="pathway">
    <text evidence="4">Amino-acid biosynthesis; D-alanine biosynthesis; D-alanine from L-alanine: step 1/1.</text>
</comment>
<dbReference type="eggNOG" id="COG0787">
    <property type="taxonomic scope" value="Bacteria"/>
</dbReference>
<dbReference type="CDD" id="cd00430">
    <property type="entry name" value="PLPDE_III_AR"/>
    <property type="match status" value="1"/>
</dbReference>
<feature type="active site" description="Proton acceptor; specific for D-alanine" evidence="4">
    <location>
        <position position="37"/>
    </location>
</feature>
<dbReference type="GO" id="GO:0030632">
    <property type="term" value="P:D-alanine biosynthetic process"/>
    <property type="evidence" value="ECO:0007669"/>
    <property type="project" value="UniProtKB-UniRule"/>
</dbReference>
<dbReference type="InterPro" id="IPR029066">
    <property type="entry name" value="PLP-binding_barrel"/>
</dbReference>
<dbReference type="EMBL" id="CP001631">
    <property type="protein sequence ID" value="ACU53405.1"/>
    <property type="molecule type" value="Genomic_DNA"/>
</dbReference>
<comment type="catalytic activity">
    <reaction evidence="4">
        <text>L-alanine = D-alanine</text>
        <dbReference type="Rhea" id="RHEA:20249"/>
        <dbReference type="ChEBI" id="CHEBI:57416"/>
        <dbReference type="ChEBI" id="CHEBI:57972"/>
        <dbReference type="EC" id="5.1.1.1"/>
    </reaction>
</comment>
<keyword evidence="2 4" id="KW-0663">Pyridoxal phosphate</keyword>
<dbReference type="AlphaFoldDB" id="C7M311"/>